<comment type="subcellular location">
    <subcellularLocation>
        <location evidence="1">Membrane</location>
        <topology evidence="1">Multi-pass membrane protein</topology>
    </subcellularLocation>
</comment>
<proteinExistence type="inferred from homology"/>
<feature type="transmembrane region" description="Helical" evidence="6">
    <location>
        <begin position="83"/>
        <end position="101"/>
    </location>
</feature>
<dbReference type="PANTHER" id="PTHR33802:SF1">
    <property type="entry name" value="XK-RELATED PROTEIN"/>
    <property type="match status" value="1"/>
</dbReference>
<name>A0ABR8SKQ6_9BACL</name>
<feature type="transmembrane region" description="Helical" evidence="6">
    <location>
        <begin position="172"/>
        <end position="190"/>
    </location>
</feature>
<evidence type="ECO:0000313" key="7">
    <source>
        <dbReference type="EMBL" id="MBD7964066.1"/>
    </source>
</evidence>
<dbReference type="PANTHER" id="PTHR33802">
    <property type="entry name" value="SI:CH211-161H7.5-RELATED"/>
    <property type="match status" value="1"/>
</dbReference>
<evidence type="ECO:0000256" key="4">
    <source>
        <dbReference type="ARBA" id="ARBA00022989"/>
    </source>
</evidence>
<feature type="transmembrane region" description="Helical" evidence="6">
    <location>
        <begin position="139"/>
        <end position="160"/>
    </location>
</feature>
<sequence length="251" mass="28312">MSATFRAILNIVALAAVIFVNYLANALPLNGRTTGELSAKYNVLITPAGYVFSIWGLIYVLLTIWVIIQVLPKNRNEPVYESIGLWFVLNCILNCTWIFVWHHELLGLSWIVMIGLLLSLIMIYTKIQNQDNKSSFIRLPFSVYLGWISVATIVNTAVVLKYSGWNGFGLSSVTWTVIMLIVGTGLAIFFTLLNKDVIYPLVFVWAYVGIGVRHKGEIDILTYTSFTLAILLLLFVIWRLATRRNGEVAMK</sequence>
<dbReference type="RefSeq" id="WP_191753447.1">
    <property type="nucleotide sequence ID" value="NZ_JACSQM010000003.1"/>
</dbReference>
<feature type="transmembrane region" description="Helical" evidence="6">
    <location>
        <begin position="107"/>
        <end position="127"/>
    </location>
</feature>
<evidence type="ECO:0000256" key="6">
    <source>
        <dbReference type="SAM" id="Phobius"/>
    </source>
</evidence>
<keyword evidence="5 6" id="KW-0472">Membrane</keyword>
<comment type="similarity">
    <text evidence="2">Belongs to the TspO/BZRP family.</text>
</comment>
<feature type="transmembrane region" description="Helical" evidence="6">
    <location>
        <begin position="197"/>
        <end position="214"/>
    </location>
</feature>
<dbReference type="Proteomes" id="UP000603641">
    <property type="component" value="Unassembled WGS sequence"/>
</dbReference>
<dbReference type="InterPro" id="IPR004307">
    <property type="entry name" value="TspO_MBR"/>
</dbReference>
<dbReference type="Gene3D" id="1.20.1260.100">
    <property type="entry name" value="TspO/MBR protein"/>
    <property type="match status" value="1"/>
</dbReference>
<feature type="transmembrane region" description="Helical" evidence="6">
    <location>
        <begin position="50"/>
        <end position="71"/>
    </location>
</feature>
<keyword evidence="8" id="KW-1185">Reference proteome</keyword>
<protein>
    <submittedName>
        <fullName evidence="7">Tryptophan-rich sensory protein</fullName>
    </submittedName>
</protein>
<dbReference type="Pfam" id="PF03073">
    <property type="entry name" value="TspO_MBR"/>
    <property type="match status" value="1"/>
</dbReference>
<comment type="caution">
    <text evidence="7">The sequence shown here is derived from an EMBL/GenBank/DDBJ whole genome shotgun (WGS) entry which is preliminary data.</text>
</comment>
<accession>A0ABR8SKQ6</accession>
<evidence type="ECO:0000256" key="3">
    <source>
        <dbReference type="ARBA" id="ARBA00022692"/>
    </source>
</evidence>
<feature type="transmembrane region" description="Helical" evidence="6">
    <location>
        <begin position="220"/>
        <end position="241"/>
    </location>
</feature>
<reference evidence="7 8" key="1">
    <citation type="submission" date="2020-08" db="EMBL/GenBank/DDBJ databases">
        <title>A Genomic Blueprint of the Chicken Gut Microbiome.</title>
        <authorList>
            <person name="Gilroy R."/>
            <person name="Ravi A."/>
            <person name="Getino M."/>
            <person name="Pursley I."/>
            <person name="Horton D.L."/>
            <person name="Alikhan N.-F."/>
            <person name="Baker D."/>
            <person name="Gharbi K."/>
            <person name="Hall N."/>
            <person name="Watson M."/>
            <person name="Adriaenssens E.M."/>
            <person name="Foster-Nyarko E."/>
            <person name="Jarju S."/>
            <person name="Secka A."/>
            <person name="Antonio M."/>
            <person name="Oren A."/>
            <person name="Chaudhuri R."/>
            <person name="La Ragione R.M."/>
            <person name="Hildebrand F."/>
            <person name="Pallen M.J."/>
        </authorList>
    </citation>
    <scope>NUCLEOTIDE SEQUENCE [LARGE SCALE GENOMIC DNA]</scope>
    <source>
        <strain evidence="7 8">Sa2CUA10</strain>
    </source>
</reference>
<dbReference type="InterPro" id="IPR038330">
    <property type="entry name" value="TspO/MBR-related_sf"/>
</dbReference>
<organism evidence="7 8">
    <name type="scientific">Fictibacillus norfolkensis</name>
    <dbReference type="NCBI Taxonomy" id="2762233"/>
    <lineage>
        <taxon>Bacteria</taxon>
        <taxon>Bacillati</taxon>
        <taxon>Bacillota</taxon>
        <taxon>Bacilli</taxon>
        <taxon>Bacillales</taxon>
        <taxon>Fictibacillaceae</taxon>
        <taxon>Fictibacillus</taxon>
    </lineage>
</organism>
<evidence type="ECO:0000256" key="5">
    <source>
        <dbReference type="ARBA" id="ARBA00023136"/>
    </source>
</evidence>
<keyword evidence="3 6" id="KW-0812">Transmembrane</keyword>
<evidence type="ECO:0000256" key="2">
    <source>
        <dbReference type="ARBA" id="ARBA00007524"/>
    </source>
</evidence>
<evidence type="ECO:0000256" key="1">
    <source>
        <dbReference type="ARBA" id="ARBA00004141"/>
    </source>
</evidence>
<evidence type="ECO:0000313" key="8">
    <source>
        <dbReference type="Proteomes" id="UP000603641"/>
    </source>
</evidence>
<gene>
    <name evidence="7" type="ORF">H9648_08375</name>
</gene>
<dbReference type="EMBL" id="JACSQM010000003">
    <property type="protein sequence ID" value="MBD7964066.1"/>
    <property type="molecule type" value="Genomic_DNA"/>
</dbReference>
<keyword evidence="4 6" id="KW-1133">Transmembrane helix</keyword>